<feature type="region of interest" description="Disordered" evidence="1">
    <location>
        <begin position="1"/>
        <end position="21"/>
    </location>
</feature>
<dbReference type="PANTHER" id="PTHR35894">
    <property type="entry name" value="GENERAL SECRETION PATHWAY PROTEIN A-RELATED"/>
    <property type="match status" value="1"/>
</dbReference>
<reference evidence="3 4" key="1">
    <citation type="submission" date="2016-11" db="EMBL/GenBank/DDBJ databases">
        <authorList>
            <person name="Kadnikov V."/>
            <person name="Nazina T."/>
        </authorList>
    </citation>
    <scope>NUCLEOTIDE SEQUENCE [LARGE SCALE GENOMIC DNA]</scope>
    <source>
        <strain evidence="3 4">1017</strain>
    </source>
</reference>
<dbReference type="GO" id="GO:0016887">
    <property type="term" value="F:ATP hydrolysis activity"/>
    <property type="evidence" value="ECO:0007669"/>
    <property type="project" value="InterPro"/>
</dbReference>
<dbReference type="Gene3D" id="3.40.50.300">
    <property type="entry name" value="P-loop containing nucleotide triphosphate hydrolases"/>
    <property type="match status" value="1"/>
</dbReference>
<name>A0A1Q5SHL6_9BACL</name>
<dbReference type="GeneID" id="32065068"/>
<dbReference type="SUPFAM" id="SSF52540">
    <property type="entry name" value="P-loop containing nucleoside triphosphate hydrolases"/>
    <property type="match status" value="1"/>
</dbReference>
<dbReference type="InterPro" id="IPR049945">
    <property type="entry name" value="AAA_22"/>
</dbReference>
<evidence type="ECO:0000256" key="1">
    <source>
        <dbReference type="SAM" id="MobiDB-lite"/>
    </source>
</evidence>
<dbReference type="InterPro" id="IPR052026">
    <property type="entry name" value="ExeA_AAA_ATPase_DNA-bind"/>
</dbReference>
<dbReference type="Pfam" id="PF13401">
    <property type="entry name" value="AAA_22"/>
    <property type="match status" value="1"/>
</dbReference>
<evidence type="ECO:0000259" key="2">
    <source>
        <dbReference type="SMART" id="SM00382"/>
    </source>
</evidence>
<reference evidence="4" key="2">
    <citation type="submission" date="2017-01" db="EMBL/GenBank/DDBJ databases">
        <title>Genome sequencing and annotation of Geobacillus sp. 1017, a Hydrocarbon-Oxidizing Thermophilic Bacterium Isolated from a Heavy Oil Reservoir (China).</title>
        <authorList>
            <person name="Kadnikov V.V."/>
            <person name="Mardanov A.V."/>
            <person name="Poltaraus A.B."/>
            <person name="Sokolova D.S."/>
            <person name="Semenova E.M."/>
            <person name="Ravin N.V."/>
            <person name="Tourova T.P."/>
            <person name="Nazina T.N."/>
        </authorList>
    </citation>
    <scope>NUCLEOTIDE SEQUENCE [LARGE SCALE GENOMIC DNA]</scope>
    <source>
        <strain evidence="4">1017</strain>
    </source>
</reference>
<dbReference type="Proteomes" id="UP000186030">
    <property type="component" value="Unassembled WGS sequence"/>
</dbReference>
<dbReference type="RefSeq" id="WP_011229854.1">
    <property type="nucleotide sequence ID" value="NZ_MQMG01000105.1"/>
</dbReference>
<dbReference type="InterPro" id="IPR027417">
    <property type="entry name" value="P-loop_NTPase"/>
</dbReference>
<evidence type="ECO:0000313" key="4">
    <source>
        <dbReference type="Proteomes" id="UP000186030"/>
    </source>
</evidence>
<proteinExistence type="predicted"/>
<gene>
    <name evidence="3" type="ORF">BRO54_3850</name>
</gene>
<dbReference type="CDD" id="cd00009">
    <property type="entry name" value="AAA"/>
    <property type="match status" value="1"/>
</dbReference>
<dbReference type="SMART" id="SM00382">
    <property type="entry name" value="AAA"/>
    <property type="match status" value="1"/>
</dbReference>
<dbReference type="EMBL" id="MQMG01000105">
    <property type="protein sequence ID" value="OKO87504.1"/>
    <property type="molecule type" value="Genomic_DNA"/>
</dbReference>
<dbReference type="InterPro" id="IPR003593">
    <property type="entry name" value="AAA+_ATPase"/>
</dbReference>
<dbReference type="PANTHER" id="PTHR35894:SF1">
    <property type="entry name" value="PHOSPHORIBULOKINASE _ URIDINE KINASE FAMILY"/>
    <property type="match status" value="1"/>
</dbReference>
<feature type="domain" description="AAA+ ATPase" evidence="2">
    <location>
        <begin position="41"/>
        <end position="201"/>
    </location>
</feature>
<evidence type="ECO:0000313" key="3">
    <source>
        <dbReference type="EMBL" id="OKO87504.1"/>
    </source>
</evidence>
<comment type="caution">
    <text evidence="3">The sequence shown here is derived from an EMBL/GenBank/DDBJ whole genome shotgun (WGS) entry which is preliminary data.</text>
</comment>
<sequence>MYKTFYSLSREPFSKETNPPEAYQGASYQEALAALDYVKRTRGIGLLIGEPGAGKTFALRAFKESLNPSLYHVVYFPLSTGSVMDFYRGLAFGLGEEPKYRKVDLFYQIQQGIERLYHEQRVTSVFILDEMHLAKDAFLQDIAILFNFHMDSTNPFVLILAGLPHLQAKLRLNQHRPLHQRIIMRYQMGPLDKEEVVGYIEHRLKQAGAKHPIFTPAALEAIALQSQGWPRIINNLATTCLLYGAQLKKHMIDEDIVRMAAEEMGY</sequence>
<organism evidence="3 4">
    <name type="scientific">Geobacillus proteiniphilus</name>
    <dbReference type="NCBI Taxonomy" id="860353"/>
    <lineage>
        <taxon>Bacteria</taxon>
        <taxon>Bacillati</taxon>
        <taxon>Bacillota</taxon>
        <taxon>Bacilli</taxon>
        <taxon>Bacillales</taxon>
        <taxon>Anoxybacillaceae</taxon>
        <taxon>Geobacillus</taxon>
    </lineage>
</organism>
<accession>A0A1Q5SHL6</accession>
<dbReference type="AlphaFoldDB" id="A0A1Q5SHL6"/>
<protein>
    <recommendedName>
        <fullName evidence="2">AAA+ ATPase domain-containing protein</fullName>
    </recommendedName>
</protein>